<keyword evidence="1" id="KW-0175">Coiled coil</keyword>
<reference evidence="2" key="1">
    <citation type="submission" date="2022-01" db="EMBL/GenBank/DDBJ databases">
        <title>Novel bile acid biosynthetic pathways are enriched in the microbiome of centenarians.</title>
        <authorList>
            <person name="Sato Y."/>
            <person name="Atarashi K."/>
            <person name="Plichta R.D."/>
            <person name="Arai Y."/>
            <person name="Sasajima S."/>
            <person name="Kearney M.S."/>
            <person name="Suda W."/>
            <person name="Takeshita K."/>
            <person name="Sasaki T."/>
            <person name="Okamoto S."/>
            <person name="Skelly N.A."/>
            <person name="Okamura Y."/>
            <person name="Vlamakis H."/>
            <person name="Li Y."/>
            <person name="Tanoue T."/>
            <person name="Takei H."/>
            <person name="Nittono H."/>
            <person name="Narushima S."/>
            <person name="Irie J."/>
            <person name="Itoh H."/>
            <person name="Moriya K."/>
            <person name="Sugiura Y."/>
            <person name="Suematsu M."/>
            <person name="Moritoki N."/>
            <person name="Shibata S."/>
            <person name="Littman R.D."/>
            <person name="Fischbach A.M."/>
            <person name="Uwamino Y."/>
            <person name="Inoue T."/>
            <person name="Honda A."/>
            <person name="Hattori M."/>
            <person name="Murai T."/>
            <person name="Xavier J.R."/>
            <person name="Hirose N."/>
            <person name="Honda K."/>
        </authorList>
    </citation>
    <scope>NUCLEOTIDE SEQUENCE</scope>
    <source>
        <strain evidence="2">CE91-St7</strain>
    </source>
</reference>
<dbReference type="Proteomes" id="UP001055104">
    <property type="component" value="Unassembled WGS sequence"/>
</dbReference>
<evidence type="ECO:0000256" key="1">
    <source>
        <dbReference type="SAM" id="Coils"/>
    </source>
</evidence>
<dbReference type="EMBL" id="BQOB01000001">
    <property type="protein sequence ID" value="GKH82979.1"/>
    <property type="molecule type" value="Genomic_DNA"/>
</dbReference>
<protein>
    <recommendedName>
        <fullName evidence="4">ATP synthase subunit E</fullName>
    </recommendedName>
</protein>
<evidence type="ECO:0008006" key="4">
    <source>
        <dbReference type="Google" id="ProtNLM"/>
    </source>
</evidence>
<proteinExistence type="predicted"/>
<feature type="coiled-coil region" evidence="1">
    <location>
        <begin position="9"/>
        <end position="59"/>
    </location>
</feature>
<evidence type="ECO:0000313" key="2">
    <source>
        <dbReference type="EMBL" id="GKH82979.1"/>
    </source>
</evidence>
<comment type="caution">
    <text evidence="2">The sequence shown here is derived from an EMBL/GenBank/DDBJ whole genome shotgun (WGS) entry which is preliminary data.</text>
</comment>
<gene>
    <name evidence="2" type="ORF">CE91St7_38630</name>
</gene>
<dbReference type="AlphaFoldDB" id="A0AA37NJ24"/>
<organism evidence="2 3">
    <name type="scientific">Phocaeicola dorei</name>
    <dbReference type="NCBI Taxonomy" id="357276"/>
    <lineage>
        <taxon>Bacteria</taxon>
        <taxon>Pseudomonadati</taxon>
        <taxon>Bacteroidota</taxon>
        <taxon>Bacteroidia</taxon>
        <taxon>Bacteroidales</taxon>
        <taxon>Bacteroidaceae</taxon>
        <taxon>Phocaeicola</taxon>
    </lineage>
</organism>
<evidence type="ECO:0000313" key="3">
    <source>
        <dbReference type="Proteomes" id="UP001055104"/>
    </source>
</evidence>
<sequence>MNLLKKESVKLKKISSKNMENKIQELTDKIYREGVEKGNEEAQRLISSARDEAAKIVEDARKEAESILAVARKSAKETAENTQSEIKLFAGQAVNALKTEIATLLTNEVVSESVKGFVADKEYLNKFIVSLAAQWSANESIVISTADAEGLKKYFAANAKALLDKGVRIEEVNGTKSLFTISPADGSYKVNFGEEEFENYFKDFLRPQLVEMLF</sequence>
<dbReference type="Gene3D" id="1.20.5.2950">
    <property type="match status" value="1"/>
</dbReference>
<dbReference type="CDD" id="cd06503">
    <property type="entry name" value="ATP-synt_Fo_b"/>
    <property type="match status" value="1"/>
</dbReference>
<accession>A0AA37NJ24</accession>
<name>A0AA37NJ24_9BACT</name>